<keyword evidence="1" id="KW-0812">Transmembrane</keyword>
<evidence type="ECO:0000256" key="1">
    <source>
        <dbReference type="SAM" id="Phobius"/>
    </source>
</evidence>
<dbReference type="InterPro" id="IPR027417">
    <property type="entry name" value="P-loop_NTPase"/>
</dbReference>
<evidence type="ECO:0000313" key="2">
    <source>
        <dbReference type="EMBL" id="ETO18731.1"/>
    </source>
</evidence>
<protein>
    <submittedName>
        <fullName evidence="2">Uncharacterized protein</fullName>
    </submittedName>
</protein>
<accession>X6MY10</accession>
<organism evidence="2 3">
    <name type="scientific">Reticulomyxa filosa</name>
    <dbReference type="NCBI Taxonomy" id="46433"/>
    <lineage>
        <taxon>Eukaryota</taxon>
        <taxon>Sar</taxon>
        <taxon>Rhizaria</taxon>
        <taxon>Retaria</taxon>
        <taxon>Foraminifera</taxon>
        <taxon>Monothalamids</taxon>
        <taxon>Reticulomyxidae</taxon>
        <taxon>Reticulomyxa</taxon>
    </lineage>
</organism>
<proteinExistence type="predicted"/>
<dbReference type="Proteomes" id="UP000023152">
    <property type="component" value="Unassembled WGS sequence"/>
</dbReference>
<comment type="caution">
    <text evidence="2">The sequence shown here is derived from an EMBL/GenBank/DDBJ whole genome shotgun (WGS) entry which is preliminary data.</text>
</comment>
<name>X6MY10_RETFI</name>
<feature type="transmembrane region" description="Helical" evidence="1">
    <location>
        <begin position="339"/>
        <end position="361"/>
    </location>
</feature>
<reference evidence="2 3" key="1">
    <citation type="journal article" date="2013" name="Curr. Biol.">
        <title>The Genome of the Foraminiferan Reticulomyxa filosa.</title>
        <authorList>
            <person name="Glockner G."/>
            <person name="Hulsmann N."/>
            <person name="Schleicher M."/>
            <person name="Noegel A.A."/>
            <person name="Eichinger L."/>
            <person name="Gallinger C."/>
            <person name="Pawlowski J."/>
            <person name="Sierra R."/>
            <person name="Euteneuer U."/>
            <person name="Pillet L."/>
            <person name="Moustafa A."/>
            <person name="Platzer M."/>
            <person name="Groth M."/>
            <person name="Szafranski K."/>
            <person name="Schliwa M."/>
        </authorList>
    </citation>
    <scope>NUCLEOTIDE SEQUENCE [LARGE SCALE GENOMIC DNA]</scope>
</reference>
<keyword evidence="1" id="KW-1133">Transmembrane helix</keyword>
<keyword evidence="1" id="KW-0472">Membrane</keyword>
<feature type="transmembrane region" description="Helical" evidence="1">
    <location>
        <begin position="125"/>
        <end position="145"/>
    </location>
</feature>
<dbReference type="Gene3D" id="3.40.50.300">
    <property type="entry name" value="P-loop containing nucleotide triphosphate hydrolases"/>
    <property type="match status" value="1"/>
</dbReference>
<evidence type="ECO:0000313" key="3">
    <source>
        <dbReference type="Proteomes" id="UP000023152"/>
    </source>
</evidence>
<sequence length="362" mass="42444">MRIRRKGVTELPKIFGLTASLFKTNENKIERIYHQVNALEAYLDCKIMRVEEHKEELEEIMGKPTIVQMWYVPSVNLPKWGIPSEFTGTEWINKFINSVSRTVDSIGLYGGHCALQLFLRKLNHLSVNSMNFCLFVCFFFLFFFFEVVLRAPVVAESNDESKLNYNFADMQWREAKVGLCVSLLRLSCAVLHTHTYTHTHSFPLPTRLCNFGVRVAQKRDNSAFKDHVMNQKDFFLNMIHKGCFGNRYSMKVEKLITFIRDGLLQNNFVCDEKSEYLMYNNNKPVEFQKAVIFVQERLQCHVLAHILEEEFQGQLKFGVVVGHGTDYFCLLIYSHIIPIYTHICTYIYIYIYVYVIMYTTLQ</sequence>
<gene>
    <name evidence="2" type="ORF">RFI_18524</name>
</gene>
<keyword evidence="3" id="KW-1185">Reference proteome</keyword>
<dbReference type="EMBL" id="ASPP01014495">
    <property type="protein sequence ID" value="ETO18731.1"/>
    <property type="molecule type" value="Genomic_DNA"/>
</dbReference>
<dbReference type="AlphaFoldDB" id="X6MY10"/>